<comment type="caution">
    <text evidence="1">The sequence shown here is derived from an EMBL/GenBank/DDBJ whole genome shotgun (WGS) entry which is preliminary data.</text>
</comment>
<dbReference type="AlphaFoldDB" id="A0A066TQ41"/>
<evidence type="ECO:0000313" key="1">
    <source>
        <dbReference type="EMBL" id="KDN16980.1"/>
    </source>
</evidence>
<reference evidence="1 2" key="1">
    <citation type="submission" date="2014-05" db="EMBL/GenBank/DDBJ databases">
        <title>Draft genome sequence of Amycolatopsis rifamycinica DSM 46095.</title>
        <authorList>
            <person name="Lal R."/>
            <person name="Saxena A."/>
            <person name="Kumari R."/>
            <person name="Mukherjee U."/>
            <person name="Singh P."/>
            <person name="Sangwan N."/>
            <person name="Mahato N.K."/>
        </authorList>
    </citation>
    <scope>NUCLEOTIDE SEQUENCE [LARGE SCALE GENOMIC DNA]</scope>
    <source>
        <strain evidence="1 2">DSM 46095</strain>
    </source>
</reference>
<dbReference type="InterPro" id="IPR035897">
    <property type="entry name" value="Toll_tir_struct_dom_sf"/>
</dbReference>
<dbReference type="Gene3D" id="3.40.50.10140">
    <property type="entry name" value="Toll/interleukin-1 receptor homology (TIR) domain"/>
    <property type="match status" value="1"/>
</dbReference>
<keyword evidence="2" id="KW-1185">Reference proteome</keyword>
<proteinExistence type="predicted"/>
<dbReference type="Proteomes" id="UP000027345">
    <property type="component" value="Unassembled WGS sequence"/>
</dbReference>
<sequence length="372" mass="41094">MEDERSLLGSRLDVALPARIADCEVFIQVVTETSANSAWVAREFEWATSDHAGHTRPPVVLPVAVDGARVPDRVASWVYLSVNTPIDLASLEVIRAVAMRAVVPLPLDPDAPYQLAERELVEYCGSNLEEQRRVVLDSGGLVPNLVRETARFVAGLTESHGDKVLAALTQQVRSHQRLKRYLSILDALIPDVARRVQPLAQTHWDLKDWLTEMVRIMQRIVKLTLGRIVLDLIEQWGISLEGSLAPSTRDRCTAAVAKTKELQEIMKNHGGAGQFFWALDASPGQRWLDLGFDADHVDGVHVRLPADHFDEIGILALRSGDRPAHEVTGADWLTIGLPQVIARIVPTAVSDVPGVLERVGWSITDYDRSGPH</sequence>
<evidence type="ECO:0000313" key="2">
    <source>
        <dbReference type="Proteomes" id="UP000027345"/>
    </source>
</evidence>
<name>A0A066TQ41_9PSEU</name>
<evidence type="ECO:0008006" key="3">
    <source>
        <dbReference type="Google" id="ProtNLM"/>
    </source>
</evidence>
<organism evidence="1 2">
    <name type="scientific">Amycolatopsis rifamycinica</name>
    <dbReference type="NCBI Taxonomy" id="287986"/>
    <lineage>
        <taxon>Bacteria</taxon>
        <taxon>Bacillati</taxon>
        <taxon>Actinomycetota</taxon>
        <taxon>Actinomycetes</taxon>
        <taxon>Pseudonocardiales</taxon>
        <taxon>Pseudonocardiaceae</taxon>
        <taxon>Amycolatopsis</taxon>
    </lineage>
</organism>
<dbReference type="EMBL" id="JMQI01000077">
    <property type="protein sequence ID" value="KDN16980.1"/>
    <property type="molecule type" value="Genomic_DNA"/>
</dbReference>
<protein>
    <recommendedName>
        <fullName evidence="3">TIR domain-containing protein</fullName>
    </recommendedName>
</protein>
<accession>A0A066TQ41</accession>
<gene>
    <name evidence="1" type="ORF">DV20_38410</name>
</gene>